<dbReference type="AlphaFoldDB" id="A0AAP0S2Y3"/>
<dbReference type="EMBL" id="JBBPBK010000002">
    <property type="protein sequence ID" value="KAK9289815.1"/>
    <property type="molecule type" value="Genomic_DNA"/>
</dbReference>
<evidence type="ECO:0000313" key="1">
    <source>
        <dbReference type="EMBL" id="KAK9289815.1"/>
    </source>
</evidence>
<accession>A0AAP0S2Y3</accession>
<keyword evidence="2" id="KW-1185">Reference proteome</keyword>
<name>A0AAP0S2Y3_LIQFO</name>
<evidence type="ECO:0000313" key="2">
    <source>
        <dbReference type="Proteomes" id="UP001415857"/>
    </source>
</evidence>
<organism evidence="1 2">
    <name type="scientific">Liquidambar formosana</name>
    <name type="common">Formosan gum</name>
    <dbReference type="NCBI Taxonomy" id="63359"/>
    <lineage>
        <taxon>Eukaryota</taxon>
        <taxon>Viridiplantae</taxon>
        <taxon>Streptophyta</taxon>
        <taxon>Embryophyta</taxon>
        <taxon>Tracheophyta</taxon>
        <taxon>Spermatophyta</taxon>
        <taxon>Magnoliopsida</taxon>
        <taxon>eudicotyledons</taxon>
        <taxon>Gunneridae</taxon>
        <taxon>Pentapetalae</taxon>
        <taxon>Saxifragales</taxon>
        <taxon>Altingiaceae</taxon>
        <taxon>Liquidambar</taxon>
    </lineage>
</organism>
<dbReference type="Proteomes" id="UP001415857">
    <property type="component" value="Unassembled WGS sequence"/>
</dbReference>
<gene>
    <name evidence="1" type="ORF">L1049_007975</name>
</gene>
<reference evidence="1 2" key="1">
    <citation type="journal article" date="2024" name="Plant J.">
        <title>Genome sequences and population genomics reveal climatic adaptation and genomic divergence between two closely related sweetgum species.</title>
        <authorList>
            <person name="Xu W.Q."/>
            <person name="Ren C.Q."/>
            <person name="Zhang X.Y."/>
            <person name="Comes H.P."/>
            <person name="Liu X.H."/>
            <person name="Li Y.G."/>
            <person name="Kettle C.J."/>
            <person name="Jalonen R."/>
            <person name="Gaisberger H."/>
            <person name="Ma Y.Z."/>
            <person name="Qiu Y.X."/>
        </authorList>
    </citation>
    <scope>NUCLEOTIDE SEQUENCE [LARGE SCALE GENOMIC DNA]</scope>
    <source>
        <strain evidence="1">Hangzhou</strain>
    </source>
</reference>
<sequence length="124" mass="13818">MLAHGTEESIVYLVLFGPLIQKRLKEKCSPVTLISWSLSSASSSAMVSNPGEREVLWEEMRRGGATSTHKFKYLISFAIEVTKEGFSCQNTWSCDFNVLLQKDPSLMTKRTSATMMMSFSPPSA</sequence>
<comment type="caution">
    <text evidence="1">The sequence shown here is derived from an EMBL/GenBank/DDBJ whole genome shotgun (WGS) entry which is preliminary data.</text>
</comment>
<proteinExistence type="predicted"/>
<protein>
    <submittedName>
        <fullName evidence="1">Uncharacterized protein</fullName>
    </submittedName>
</protein>